<keyword evidence="2" id="KW-1185">Reference proteome</keyword>
<dbReference type="RefSeq" id="XP_033392961.1">
    <property type="nucleotide sequence ID" value="XM_033544450.1"/>
</dbReference>
<accession>A0A6A6B1I9</accession>
<reference evidence="1" key="1">
    <citation type="journal article" date="2020" name="Stud. Mycol.">
        <title>101 Dothideomycetes genomes: a test case for predicting lifestyles and emergence of pathogens.</title>
        <authorList>
            <person name="Haridas S."/>
            <person name="Albert R."/>
            <person name="Binder M."/>
            <person name="Bloem J."/>
            <person name="Labutti K."/>
            <person name="Salamov A."/>
            <person name="Andreopoulos B."/>
            <person name="Baker S."/>
            <person name="Barry K."/>
            <person name="Bills G."/>
            <person name="Bluhm B."/>
            <person name="Cannon C."/>
            <person name="Castanera R."/>
            <person name="Culley D."/>
            <person name="Daum C."/>
            <person name="Ezra D."/>
            <person name="Gonzalez J."/>
            <person name="Henrissat B."/>
            <person name="Kuo A."/>
            <person name="Liang C."/>
            <person name="Lipzen A."/>
            <person name="Lutzoni F."/>
            <person name="Magnuson J."/>
            <person name="Mondo S."/>
            <person name="Nolan M."/>
            <person name="Ohm R."/>
            <person name="Pangilinan J."/>
            <person name="Park H.-J."/>
            <person name="Ramirez L."/>
            <person name="Alfaro M."/>
            <person name="Sun H."/>
            <person name="Tritt A."/>
            <person name="Yoshinaga Y."/>
            <person name="Zwiers L.-H."/>
            <person name="Turgeon B."/>
            <person name="Goodwin S."/>
            <person name="Spatafora J."/>
            <person name="Crous P."/>
            <person name="Grigoriev I."/>
        </authorList>
    </citation>
    <scope>NUCLEOTIDE SEQUENCE</scope>
    <source>
        <strain evidence="1">CBS 121167</strain>
    </source>
</reference>
<dbReference type="EMBL" id="ML995505">
    <property type="protein sequence ID" value="KAF2137243.1"/>
    <property type="molecule type" value="Genomic_DNA"/>
</dbReference>
<name>A0A6A6B1I9_9PEZI</name>
<protein>
    <submittedName>
        <fullName evidence="1">Uncharacterized protein</fullName>
    </submittedName>
</protein>
<dbReference type="Proteomes" id="UP000799438">
    <property type="component" value="Unassembled WGS sequence"/>
</dbReference>
<gene>
    <name evidence="1" type="ORF">K452DRAFT_321937</name>
</gene>
<sequence length="126" mass="14632">MKEEKMDSGGDRQKLIEDEIDRVKAARELLEEAQKLSAAGGRRDPDIDEVIRKCRELERYRKEEIAIERCKSTKERFIGLRTGYLENGRQPPHIDDLVRDFGDREQELRAELQRSKFKAGSASRNG</sequence>
<dbReference type="AlphaFoldDB" id="A0A6A6B1I9"/>
<dbReference type="GeneID" id="54301946"/>
<evidence type="ECO:0000313" key="1">
    <source>
        <dbReference type="EMBL" id="KAF2137243.1"/>
    </source>
</evidence>
<proteinExistence type="predicted"/>
<evidence type="ECO:0000313" key="2">
    <source>
        <dbReference type="Proteomes" id="UP000799438"/>
    </source>
</evidence>
<organism evidence="1 2">
    <name type="scientific">Aplosporella prunicola CBS 121167</name>
    <dbReference type="NCBI Taxonomy" id="1176127"/>
    <lineage>
        <taxon>Eukaryota</taxon>
        <taxon>Fungi</taxon>
        <taxon>Dikarya</taxon>
        <taxon>Ascomycota</taxon>
        <taxon>Pezizomycotina</taxon>
        <taxon>Dothideomycetes</taxon>
        <taxon>Dothideomycetes incertae sedis</taxon>
        <taxon>Botryosphaeriales</taxon>
        <taxon>Aplosporellaceae</taxon>
        <taxon>Aplosporella</taxon>
    </lineage>
</organism>